<evidence type="ECO:0000256" key="13">
    <source>
        <dbReference type="RuleBase" id="RU003357"/>
    </source>
</evidence>
<evidence type="ECO:0000256" key="7">
    <source>
        <dbReference type="ARBA" id="ARBA00023004"/>
    </source>
</evidence>
<dbReference type="Gene3D" id="2.170.130.10">
    <property type="entry name" value="TonB-dependent receptor, plug domain"/>
    <property type="match status" value="1"/>
</dbReference>
<dbReference type="PROSITE" id="PS52016">
    <property type="entry name" value="TONB_DEPENDENT_REC_3"/>
    <property type="match status" value="1"/>
</dbReference>
<dbReference type="OrthoDB" id="9775095at2"/>
<evidence type="ECO:0000313" key="16">
    <source>
        <dbReference type="EMBL" id="SMO91732.1"/>
    </source>
</evidence>
<feature type="domain" description="TonB-dependent receptor-like beta-barrel" evidence="14">
    <location>
        <begin position="360"/>
        <end position="777"/>
    </location>
</feature>
<evidence type="ECO:0000256" key="12">
    <source>
        <dbReference type="PROSITE-ProRule" id="PRU01360"/>
    </source>
</evidence>
<dbReference type="Gene3D" id="2.60.40.1120">
    <property type="entry name" value="Carboxypeptidase-like, regulatory domain"/>
    <property type="match status" value="1"/>
</dbReference>
<organism evidence="16 17">
    <name type="scientific">Pedobacter westerhofensis</name>
    <dbReference type="NCBI Taxonomy" id="425512"/>
    <lineage>
        <taxon>Bacteria</taxon>
        <taxon>Pseudomonadati</taxon>
        <taxon>Bacteroidota</taxon>
        <taxon>Sphingobacteriia</taxon>
        <taxon>Sphingobacteriales</taxon>
        <taxon>Sphingobacteriaceae</taxon>
        <taxon>Pedobacter</taxon>
    </lineage>
</organism>
<evidence type="ECO:0000256" key="5">
    <source>
        <dbReference type="ARBA" id="ARBA00022692"/>
    </source>
</evidence>
<dbReference type="Proteomes" id="UP000320300">
    <property type="component" value="Unassembled WGS sequence"/>
</dbReference>
<proteinExistence type="inferred from homology"/>
<evidence type="ECO:0000256" key="3">
    <source>
        <dbReference type="ARBA" id="ARBA00022452"/>
    </source>
</evidence>
<dbReference type="EMBL" id="FXTN01000010">
    <property type="protein sequence ID" value="SMO91732.1"/>
    <property type="molecule type" value="Genomic_DNA"/>
</dbReference>
<comment type="subcellular location">
    <subcellularLocation>
        <location evidence="1 12">Cell outer membrane</location>
        <topology evidence="1 12">Multi-pass membrane protein</topology>
    </subcellularLocation>
</comment>
<accession>A0A521F6C3</accession>
<comment type="similarity">
    <text evidence="12 13">Belongs to the TonB-dependent receptor family.</text>
</comment>
<keyword evidence="8" id="KW-0406">Ion transport</keyword>
<gene>
    <name evidence="16" type="ORF">SAMN06265348_110227</name>
</gene>
<reference evidence="16 17" key="1">
    <citation type="submission" date="2017-05" db="EMBL/GenBank/DDBJ databases">
        <authorList>
            <person name="Varghese N."/>
            <person name="Submissions S."/>
        </authorList>
    </citation>
    <scope>NUCLEOTIDE SEQUENCE [LARGE SCALE GENOMIC DNA]</scope>
    <source>
        <strain evidence="16 17">DSM 19036</strain>
    </source>
</reference>
<keyword evidence="10 12" id="KW-0472">Membrane</keyword>
<dbReference type="InterPro" id="IPR039426">
    <property type="entry name" value="TonB-dep_rcpt-like"/>
</dbReference>
<dbReference type="RefSeq" id="WP_142529930.1">
    <property type="nucleotide sequence ID" value="NZ_CBCSJO010000010.1"/>
</dbReference>
<dbReference type="Pfam" id="PF07715">
    <property type="entry name" value="Plug"/>
    <property type="match status" value="1"/>
</dbReference>
<dbReference type="Pfam" id="PF13715">
    <property type="entry name" value="CarbopepD_reg_2"/>
    <property type="match status" value="1"/>
</dbReference>
<keyword evidence="11 12" id="KW-0998">Cell outer membrane</keyword>
<evidence type="ECO:0000256" key="4">
    <source>
        <dbReference type="ARBA" id="ARBA00022496"/>
    </source>
</evidence>
<evidence type="ECO:0000256" key="6">
    <source>
        <dbReference type="ARBA" id="ARBA00022729"/>
    </source>
</evidence>
<evidence type="ECO:0000256" key="2">
    <source>
        <dbReference type="ARBA" id="ARBA00022448"/>
    </source>
</evidence>
<dbReference type="SUPFAM" id="SSF49452">
    <property type="entry name" value="Starch-binding domain-like"/>
    <property type="match status" value="1"/>
</dbReference>
<keyword evidence="9 13" id="KW-0798">TonB box</keyword>
<keyword evidence="17" id="KW-1185">Reference proteome</keyword>
<keyword evidence="7" id="KW-0408">Iron</keyword>
<dbReference type="InterPro" id="IPR013784">
    <property type="entry name" value="Carb-bd-like_fold"/>
</dbReference>
<dbReference type="CDD" id="cd01347">
    <property type="entry name" value="ligand_gated_channel"/>
    <property type="match status" value="1"/>
</dbReference>
<evidence type="ECO:0000256" key="9">
    <source>
        <dbReference type="ARBA" id="ARBA00023077"/>
    </source>
</evidence>
<evidence type="ECO:0000256" key="11">
    <source>
        <dbReference type="ARBA" id="ARBA00023237"/>
    </source>
</evidence>
<keyword evidence="6" id="KW-0732">Signal</keyword>
<dbReference type="AlphaFoldDB" id="A0A521F6C3"/>
<dbReference type="PANTHER" id="PTHR32552">
    <property type="entry name" value="FERRICHROME IRON RECEPTOR-RELATED"/>
    <property type="match status" value="1"/>
</dbReference>
<evidence type="ECO:0000256" key="1">
    <source>
        <dbReference type="ARBA" id="ARBA00004571"/>
    </source>
</evidence>
<dbReference type="GO" id="GO:0009279">
    <property type="term" value="C:cell outer membrane"/>
    <property type="evidence" value="ECO:0007669"/>
    <property type="project" value="UniProtKB-SubCell"/>
</dbReference>
<dbReference type="GO" id="GO:0015344">
    <property type="term" value="F:siderophore uptake transmembrane transporter activity"/>
    <property type="evidence" value="ECO:0007669"/>
    <property type="project" value="TreeGrafter"/>
</dbReference>
<dbReference type="InterPro" id="IPR012910">
    <property type="entry name" value="Plug_dom"/>
</dbReference>
<keyword evidence="5 12" id="KW-0812">Transmembrane</keyword>
<name>A0A521F6C3_9SPHI</name>
<feature type="domain" description="TonB-dependent receptor plug" evidence="15">
    <location>
        <begin position="146"/>
        <end position="239"/>
    </location>
</feature>
<dbReference type="InterPro" id="IPR037066">
    <property type="entry name" value="Plug_dom_sf"/>
</dbReference>
<dbReference type="InterPro" id="IPR000531">
    <property type="entry name" value="Beta-barrel_TonB"/>
</dbReference>
<dbReference type="GO" id="GO:0030246">
    <property type="term" value="F:carbohydrate binding"/>
    <property type="evidence" value="ECO:0007669"/>
    <property type="project" value="InterPro"/>
</dbReference>
<dbReference type="PANTHER" id="PTHR32552:SF68">
    <property type="entry name" value="FERRICHROME OUTER MEMBRANE TRANSPORTER_PHAGE RECEPTOR"/>
    <property type="match status" value="1"/>
</dbReference>
<evidence type="ECO:0000256" key="8">
    <source>
        <dbReference type="ARBA" id="ARBA00023065"/>
    </source>
</evidence>
<keyword evidence="4" id="KW-0410">Iron transport</keyword>
<evidence type="ECO:0000256" key="10">
    <source>
        <dbReference type="ARBA" id="ARBA00023136"/>
    </source>
</evidence>
<sequence length="806" mass="88980">MKPLPNLRFISLKVVLVLLCCFSISTIYAQSRYGTIKGTVRTSDHKAGEFVNVYIKALKRSTTTDENGRYELSRIEAGTQTVTVSYVGLSTTSQTVEVLANKTITSDFMLEQSKGELQEIMINASKTNKYKRTRSEYVSKMPLSNLENPQVYTTITSQLMQDQLVYSVDDAMRNATGIARVWEATGRGGDGGSYYSSRGFVTQAKLRNGIAGNVTSSIDGSNLDHIEIIKGPSATLFGNALTTYGGLINRVTKKAYDSVGAEVALSAGSYDYFRSSIDFNSPLDKEKKVLFRLNSAYNYKGSFQDAGFNRNYNIAPTITYNPNDRLSITLEAEIMAGRSQISPYYFLLGTTGLGTNRADELGFDYKKSYLGNDLSQYSRNANFFGQATYKISDSWTSTTNASLTNSYSDGFGPYFYLLPGDSISRNDQSTAKSKDQTLEIQQNFNGDFNIAGLRNRVVIGLDYLHRNSNQHYLGASYDAVPLNSATFNYAGLNAASLSALYASTTPSEYPYIYKSDTYSAYVSDVLNITDRLLAIAAIRVDRFKNGGSYYPPSTEPVGAYNQTAFAPKFGLVYQPIKDVVSVFANYQNGFTNVNGVDYQSKVFKPEQANQIEGGVKLNAFDGRLSSTISYYDIKVKDIVRTDNTLPAPNNQIQNGTQVSKGIEAEITANPFAGFNVTTGFAYNDSKYENTSADLDGLRPNTAGSPYLFNFWASYRLPAHIIKGLGVGFGGNYASDNKIINSRAVGQGVFILPAYTLLNASAFWDYDKHIRFAVKADNFTNKQYYIGYGTVNPQQLRSFIGTISYKF</sequence>
<evidence type="ECO:0000259" key="15">
    <source>
        <dbReference type="Pfam" id="PF07715"/>
    </source>
</evidence>
<dbReference type="Pfam" id="PF00593">
    <property type="entry name" value="TonB_dep_Rec_b-barrel"/>
    <property type="match status" value="1"/>
</dbReference>
<evidence type="ECO:0000313" key="17">
    <source>
        <dbReference type="Proteomes" id="UP000320300"/>
    </source>
</evidence>
<dbReference type="InterPro" id="IPR036942">
    <property type="entry name" value="Beta-barrel_TonB_sf"/>
</dbReference>
<dbReference type="Gene3D" id="2.40.170.20">
    <property type="entry name" value="TonB-dependent receptor, beta-barrel domain"/>
    <property type="match status" value="1"/>
</dbReference>
<dbReference type="SUPFAM" id="SSF56935">
    <property type="entry name" value="Porins"/>
    <property type="match status" value="1"/>
</dbReference>
<keyword evidence="2 12" id="KW-0813">Transport</keyword>
<protein>
    <submittedName>
        <fullName evidence="16">Iron complex outermembrane recepter protein</fullName>
    </submittedName>
</protein>
<evidence type="ECO:0000259" key="14">
    <source>
        <dbReference type="Pfam" id="PF00593"/>
    </source>
</evidence>
<keyword evidence="3 12" id="KW-1134">Transmembrane beta strand</keyword>